<dbReference type="PaxDb" id="35128-Thaps3734"/>
<gene>
    <name evidence="2" type="ORF">THAPSDRAFT_3734</name>
</gene>
<dbReference type="Proteomes" id="UP000001449">
    <property type="component" value="Chromosome 3"/>
</dbReference>
<dbReference type="KEGG" id="tps:THAPSDRAFT_3734"/>
<protein>
    <submittedName>
        <fullName evidence="2">Uncharacterized protein</fullName>
    </submittedName>
</protein>
<reference evidence="2 3" key="1">
    <citation type="journal article" date="2004" name="Science">
        <title>The genome of the diatom Thalassiosira pseudonana: ecology, evolution, and metabolism.</title>
        <authorList>
            <person name="Armbrust E.V."/>
            <person name="Berges J.A."/>
            <person name="Bowler C."/>
            <person name="Green B.R."/>
            <person name="Martinez D."/>
            <person name="Putnam N.H."/>
            <person name="Zhou S."/>
            <person name="Allen A.E."/>
            <person name="Apt K.E."/>
            <person name="Bechner M."/>
            <person name="Brzezinski M.A."/>
            <person name="Chaal B.K."/>
            <person name="Chiovitti A."/>
            <person name="Davis A.K."/>
            <person name="Demarest M.S."/>
            <person name="Detter J.C."/>
            <person name="Glavina T."/>
            <person name="Goodstein D."/>
            <person name="Hadi M.Z."/>
            <person name="Hellsten U."/>
            <person name="Hildebrand M."/>
            <person name="Jenkins B.D."/>
            <person name="Jurka J."/>
            <person name="Kapitonov V.V."/>
            <person name="Kroger N."/>
            <person name="Lau W.W."/>
            <person name="Lane T.W."/>
            <person name="Larimer F.W."/>
            <person name="Lippmeier J.C."/>
            <person name="Lucas S."/>
            <person name="Medina M."/>
            <person name="Montsant A."/>
            <person name="Obornik M."/>
            <person name="Parker M.S."/>
            <person name="Palenik B."/>
            <person name="Pazour G.J."/>
            <person name="Richardson P.M."/>
            <person name="Rynearson T.A."/>
            <person name="Saito M.A."/>
            <person name="Schwartz D.C."/>
            <person name="Thamatrakoln K."/>
            <person name="Valentin K."/>
            <person name="Vardi A."/>
            <person name="Wilkerson F.P."/>
            <person name="Rokhsar D.S."/>
        </authorList>
    </citation>
    <scope>NUCLEOTIDE SEQUENCE [LARGE SCALE GENOMIC DNA]</scope>
    <source>
        <strain evidence="2 3">CCMP1335</strain>
    </source>
</reference>
<reference evidence="2 3" key="2">
    <citation type="journal article" date="2008" name="Nature">
        <title>The Phaeodactylum genome reveals the evolutionary history of diatom genomes.</title>
        <authorList>
            <person name="Bowler C."/>
            <person name="Allen A.E."/>
            <person name="Badger J.H."/>
            <person name="Grimwood J."/>
            <person name="Jabbari K."/>
            <person name="Kuo A."/>
            <person name="Maheswari U."/>
            <person name="Martens C."/>
            <person name="Maumus F."/>
            <person name="Otillar R.P."/>
            <person name="Rayko E."/>
            <person name="Salamov A."/>
            <person name="Vandepoele K."/>
            <person name="Beszteri B."/>
            <person name="Gruber A."/>
            <person name="Heijde M."/>
            <person name="Katinka M."/>
            <person name="Mock T."/>
            <person name="Valentin K."/>
            <person name="Verret F."/>
            <person name="Berges J.A."/>
            <person name="Brownlee C."/>
            <person name="Cadoret J.P."/>
            <person name="Chiovitti A."/>
            <person name="Choi C.J."/>
            <person name="Coesel S."/>
            <person name="De Martino A."/>
            <person name="Detter J.C."/>
            <person name="Durkin C."/>
            <person name="Falciatore A."/>
            <person name="Fournet J."/>
            <person name="Haruta M."/>
            <person name="Huysman M.J."/>
            <person name="Jenkins B.D."/>
            <person name="Jiroutova K."/>
            <person name="Jorgensen R.E."/>
            <person name="Joubert Y."/>
            <person name="Kaplan A."/>
            <person name="Kroger N."/>
            <person name="Kroth P.G."/>
            <person name="La Roche J."/>
            <person name="Lindquist E."/>
            <person name="Lommer M."/>
            <person name="Martin-Jezequel V."/>
            <person name="Lopez P.J."/>
            <person name="Lucas S."/>
            <person name="Mangogna M."/>
            <person name="McGinnis K."/>
            <person name="Medlin L.K."/>
            <person name="Montsant A."/>
            <person name="Oudot-Le Secq M.P."/>
            <person name="Napoli C."/>
            <person name="Obornik M."/>
            <person name="Parker M.S."/>
            <person name="Petit J.L."/>
            <person name="Porcel B.M."/>
            <person name="Poulsen N."/>
            <person name="Robison M."/>
            <person name="Rychlewski L."/>
            <person name="Rynearson T.A."/>
            <person name="Schmutz J."/>
            <person name="Shapiro H."/>
            <person name="Siaut M."/>
            <person name="Stanley M."/>
            <person name="Sussman M.R."/>
            <person name="Taylor A.R."/>
            <person name="Vardi A."/>
            <person name="von Dassow P."/>
            <person name="Vyverman W."/>
            <person name="Willis A."/>
            <person name="Wyrwicz L.S."/>
            <person name="Rokhsar D.S."/>
            <person name="Weissenbach J."/>
            <person name="Armbrust E.V."/>
            <person name="Green B.R."/>
            <person name="Van de Peer Y."/>
            <person name="Grigoriev I.V."/>
        </authorList>
    </citation>
    <scope>NUCLEOTIDE SEQUENCE [LARGE SCALE GENOMIC DNA]</scope>
    <source>
        <strain evidence="2 3">CCMP1335</strain>
    </source>
</reference>
<evidence type="ECO:0000256" key="1">
    <source>
        <dbReference type="SAM" id="MobiDB-lite"/>
    </source>
</evidence>
<feature type="compositionally biased region" description="Polar residues" evidence="1">
    <location>
        <begin position="29"/>
        <end position="40"/>
    </location>
</feature>
<dbReference type="GeneID" id="7451332"/>
<feature type="region of interest" description="Disordered" evidence="1">
    <location>
        <begin position="1"/>
        <end position="40"/>
    </location>
</feature>
<evidence type="ECO:0000313" key="2">
    <source>
        <dbReference type="EMBL" id="EED93913.1"/>
    </source>
</evidence>
<organism evidence="2 3">
    <name type="scientific">Thalassiosira pseudonana</name>
    <name type="common">Marine diatom</name>
    <name type="synonym">Cyclotella nana</name>
    <dbReference type="NCBI Taxonomy" id="35128"/>
    <lineage>
        <taxon>Eukaryota</taxon>
        <taxon>Sar</taxon>
        <taxon>Stramenopiles</taxon>
        <taxon>Ochrophyta</taxon>
        <taxon>Bacillariophyta</taxon>
        <taxon>Coscinodiscophyceae</taxon>
        <taxon>Thalassiosirophycidae</taxon>
        <taxon>Thalassiosirales</taxon>
        <taxon>Thalassiosiraceae</taxon>
        <taxon>Thalassiosira</taxon>
    </lineage>
</organism>
<dbReference type="RefSeq" id="XP_002288477.1">
    <property type="nucleotide sequence ID" value="XM_002288441.1"/>
</dbReference>
<dbReference type="InParanoid" id="B8BYM1"/>
<dbReference type="EMBL" id="CM000640">
    <property type="protein sequence ID" value="EED93913.1"/>
    <property type="molecule type" value="Genomic_DNA"/>
</dbReference>
<accession>B8BYM1</accession>
<keyword evidence="3" id="KW-1185">Reference proteome</keyword>
<dbReference type="AlphaFoldDB" id="B8BYM1"/>
<name>B8BYM1_THAPS</name>
<sequence>MNRAKTNRMPRQGTAAKESPLVNDVPGNDNANSQQRKLTTTAPQKTLIIYSGPTSLNRLQDKNGMYIDNMNYFLSHGISCKDNDGAFANDDNNADKSDSVIVSYVFVVTQDVADYYTAGSGLIAKKIQECERYQQQQQQQQQHTKQHGDRQVEEPFIKVIVRQDRCYDMESMRVVLEEIDVEADYDNLLFLNCGLVGPKCHSVNTHFHTYFPHVQSFLYAIRTDTVPILLSSGAIYDCGLTQEQLAADTARRFELINRYEVGMSTQLLKRGYEIGTPFINRWDMGNPLVLNQNSTQGTELDDSICDIWYEDGVRNLTVAIKDRSTRWWNSSTDNQALRKETDSFEYHKWDILPWDYFIFFKVSRLVPEDIQRVMQYNDEELKSVDVEVISNDPRKSPSEFWQRKTGVYVEKGGGVAGKMLMLLLLFVLYAKRRQVSGILRVIKHRAIARNGRDD</sequence>
<dbReference type="HOGENOM" id="CLU_603430_0_0_1"/>
<proteinExistence type="predicted"/>
<evidence type="ECO:0000313" key="3">
    <source>
        <dbReference type="Proteomes" id="UP000001449"/>
    </source>
</evidence>